<keyword evidence="2" id="KW-1185">Reference proteome</keyword>
<evidence type="ECO:0008006" key="3">
    <source>
        <dbReference type="Google" id="ProtNLM"/>
    </source>
</evidence>
<comment type="caution">
    <text evidence="1">The sequence shown here is derived from an EMBL/GenBank/DDBJ whole genome shotgun (WGS) entry which is preliminary data.</text>
</comment>
<evidence type="ECO:0000313" key="2">
    <source>
        <dbReference type="Proteomes" id="UP000324897"/>
    </source>
</evidence>
<gene>
    <name evidence="1" type="ORF">EJB05_35084</name>
</gene>
<name>A0A5J9U730_9POAL</name>
<reference evidence="1 2" key="1">
    <citation type="journal article" date="2019" name="Sci. Rep.">
        <title>A high-quality genome of Eragrostis curvula grass provides insights into Poaceae evolution and supports new strategies to enhance forage quality.</title>
        <authorList>
            <person name="Carballo J."/>
            <person name="Santos B.A.C.M."/>
            <person name="Zappacosta D."/>
            <person name="Garbus I."/>
            <person name="Selva J.P."/>
            <person name="Gallo C.A."/>
            <person name="Diaz A."/>
            <person name="Albertini E."/>
            <person name="Caccamo M."/>
            <person name="Echenique V."/>
        </authorList>
    </citation>
    <scope>NUCLEOTIDE SEQUENCE [LARGE SCALE GENOMIC DNA]</scope>
    <source>
        <strain evidence="2">cv. Victoria</strain>
        <tissue evidence="1">Leaf</tissue>
    </source>
</reference>
<evidence type="ECO:0000313" key="1">
    <source>
        <dbReference type="EMBL" id="TVU18961.1"/>
    </source>
</evidence>
<proteinExistence type="predicted"/>
<sequence length="83" mass="9432">DCFADNDLPDADWSFEEEIEKHPCSQFSVLVLELQTMGHAFGPLVLHLLQIRPVQTLKVNLLRLGKMRDIAQEYNSGSSCCRI</sequence>
<dbReference type="AlphaFoldDB" id="A0A5J9U730"/>
<feature type="non-terminal residue" evidence="1">
    <location>
        <position position="1"/>
    </location>
</feature>
<dbReference type="Gramene" id="TVU18961">
    <property type="protein sequence ID" value="TVU18961"/>
    <property type="gene ID" value="EJB05_35084"/>
</dbReference>
<protein>
    <recommendedName>
        <fullName evidence="3">FBD domain-containing protein</fullName>
    </recommendedName>
</protein>
<dbReference type="Proteomes" id="UP000324897">
    <property type="component" value="Chromosome 7"/>
</dbReference>
<dbReference type="EMBL" id="RWGY01000029">
    <property type="protein sequence ID" value="TVU18961.1"/>
    <property type="molecule type" value="Genomic_DNA"/>
</dbReference>
<organism evidence="1 2">
    <name type="scientific">Eragrostis curvula</name>
    <name type="common">weeping love grass</name>
    <dbReference type="NCBI Taxonomy" id="38414"/>
    <lineage>
        <taxon>Eukaryota</taxon>
        <taxon>Viridiplantae</taxon>
        <taxon>Streptophyta</taxon>
        <taxon>Embryophyta</taxon>
        <taxon>Tracheophyta</taxon>
        <taxon>Spermatophyta</taxon>
        <taxon>Magnoliopsida</taxon>
        <taxon>Liliopsida</taxon>
        <taxon>Poales</taxon>
        <taxon>Poaceae</taxon>
        <taxon>PACMAD clade</taxon>
        <taxon>Chloridoideae</taxon>
        <taxon>Eragrostideae</taxon>
        <taxon>Eragrostidinae</taxon>
        <taxon>Eragrostis</taxon>
    </lineage>
</organism>
<accession>A0A5J9U730</accession>